<keyword evidence="2" id="KW-0378">Hydrolase</keyword>
<dbReference type="Pfam" id="PF00561">
    <property type="entry name" value="Abhydrolase_1"/>
    <property type="match status" value="1"/>
</dbReference>
<organism evidence="2 3">
    <name type="scientific">Allopontixanthobacter sediminis</name>
    <dbReference type="NCBI Taxonomy" id="1689985"/>
    <lineage>
        <taxon>Bacteria</taxon>
        <taxon>Pseudomonadati</taxon>
        <taxon>Pseudomonadota</taxon>
        <taxon>Alphaproteobacteria</taxon>
        <taxon>Sphingomonadales</taxon>
        <taxon>Erythrobacteraceae</taxon>
        <taxon>Allopontixanthobacter</taxon>
    </lineage>
</organism>
<feature type="domain" description="AB hydrolase-1" evidence="1">
    <location>
        <begin position="31"/>
        <end position="154"/>
    </location>
</feature>
<dbReference type="InterPro" id="IPR029058">
    <property type="entry name" value="AB_hydrolase_fold"/>
</dbReference>
<accession>A0A845B8D7</accession>
<name>A0A845B8D7_9SPHN</name>
<proteinExistence type="predicted"/>
<evidence type="ECO:0000313" key="3">
    <source>
        <dbReference type="Proteomes" id="UP000431922"/>
    </source>
</evidence>
<dbReference type="RefSeq" id="WP_160757328.1">
    <property type="nucleotide sequence ID" value="NZ_WTYL01000005.1"/>
</dbReference>
<dbReference type="InterPro" id="IPR050228">
    <property type="entry name" value="Carboxylesterase_BioH"/>
</dbReference>
<dbReference type="Gene3D" id="3.40.50.1820">
    <property type="entry name" value="alpha/beta hydrolase"/>
    <property type="match status" value="1"/>
</dbReference>
<dbReference type="PANTHER" id="PTHR43194:SF2">
    <property type="entry name" value="PEROXISOMAL MEMBRANE PROTEIN LPX1"/>
    <property type="match status" value="1"/>
</dbReference>
<evidence type="ECO:0000313" key="2">
    <source>
        <dbReference type="EMBL" id="MXP45687.1"/>
    </source>
</evidence>
<keyword evidence="3" id="KW-1185">Reference proteome</keyword>
<gene>
    <name evidence="2" type="ORF">GRI65_14635</name>
</gene>
<evidence type="ECO:0000259" key="1">
    <source>
        <dbReference type="Pfam" id="PF00561"/>
    </source>
</evidence>
<dbReference type="Proteomes" id="UP000431922">
    <property type="component" value="Unassembled WGS sequence"/>
</dbReference>
<dbReference type="PANTHER" id="PTHR43194">
    <property type="entry name" value="HYDROLASE ALPHA/BETA FOLD FAMILY"/>
    <property type="match status" value="1"/>
</dbReference>
<sequence>MTGYREHRYGSADQRLTLFARGYPGEQAGAPALLLMHGLTRNSADFEALADHLAGKYRLVVADQRGRGLSDYDPEPANYRPDVYAKDMWALLDSLDIRQAGLIGTSLGGLMAMLMAATEPARVRAIVLNDVGAELMEEGIERIRSYAGQDTPMANWNDAADRCKQINAAALPDLGNEDWLAFARRTCAQQADGTIAFNYDPAISQEFGSDAPDPEPADLWHVWDTIKQVPALVLRGQSSDVLSPDTVNEMHRRHDGPFVSVTVPNRGHAPLLDEPEAVAEIEGFLQNHLT</sequence>
<protein>
    <submittedName>
        <fullName evidence="2">Alpha/beta fold hydrolase</fullName>
    </submittedName>
</protein>
<dbReference type="InterPro" id="IPR000073">
    <property type="entry name" value="AB_hydrolase_1"/>
</dbReference>
<dbReference type="AlphaFoldDB" id="A0A845B8D7"/>
<reference evidence="2 3" key="1">
    <citation type="submission" date="2019-12" db="EMBL/GenBank/DDBJ databases">
        <title>Genomic-based taxomic classification of the family Erythrobacteraceae.</title>
        <authorList>
            <person name="Xu L."/>
        </authorList>
    </citation>
    <scope>NUCLEOTIDE SEQUENCE [LARGE SCALE GENOMIC DNA]</scope>
    <source>
        <strain evidence="2 3">KCTC 42453</strain>
    </source>
</reference>
<dbReference type="GO" id="GO:0016787">
    <property type="term" value="F:hydrolase activity"/>
    <property type="evidence" value="ECO:0007669"/>
    <property type="project" value="UniProtKB-KW"/>
</dbReference>
<dbReference type="OrthoDB" id="9791366at2"/>
<dbReference type="PRINTS" id="PR00111">
    <property type="entry name" value="ABHYDROLASE"/>
</dbReference>
<dbReference type="SUPFAM" id="SSF53474">
    <property type="entry name" value="alpha/beta-Hydrolases"/>
    <property type="match status" value="1"/>
</dbReference>
<comment type="caution">
    <text evidence="2">The sequence shown here is derived from an EMBL/GenBank/DDBJ whole genome shotgun (WGS) entry which is preliminary data.</text>
</comment>
<dbReference type="EMBL" id="WTYL01000005">
    <property type="protein sequence ID" value="MXP45687.1"/>
    <property type="molecule type" value="Genomic_DNA"/>
</dbReference>